<dbReference type="PIRSF" id="PIRSF000904">
    <property type="entry name" value="FBPtase_SBPase"/>
    <property type="match status" value="1"/>
</dbReference>
<accession>A0A7C9R6S4</accession>
<evidence type="ECO:0000256" key="8">
    <source>
        <dbReference type="ARBA" id="ARBA00023277"/>
    </source>
</evidence>
<evidence type="ECO:0000313" key="13">
    <source>
        <dbReference type="EMBL" id="NGN41299.1"/>
    </source>
</evidence>
<comment type="caution">
    <text evidence="9">Lacks conserved residue(s) required for the propagation of feature annotation.</text>
</comment>
<dbReference type="Proteomes" id="UP000481252">
    <property type="component" value="Unassembled WGS sequence"/>
</dbReference>
<dbReference type="HAMAP" id="MF_01855">
    <property type="entry name" value="FBPase_class1"/>
    <property type="match status" value="1"/>
</dbReference>
<dbReference type="PANTHER" id="PTHR11556:SF35">
    <property type="entry name" value="SEDOHEPTULOSE-1,7-BISPHOSPHATASE, CHLOROPLASTIC"/>
    <property type="match status" value="1"/>
</dbReference>
<feature type="binding site" evidence="9">
    <location>
        <position position="114"/>
    </location>
    <ligand>
        <name>Mg(2+)</name>
        <dbReference type="ChEBI" id="CHEBI:18420"/>
        <label>2</label>
    </ligand>
</feature>
<evidence type="ECO:0000256" key="6">
    <source>
        <dbReference type="ARBA" id="ARBA00022801"/>
    </source>
</evidence>
<feature type="binding site" evidence="9">
    <location>
        <position position="113"/>
    </location>
    <ligand>
        <name>Mg(2+)</name>
        <dbReference type="ChEBI" id="CHEBI:18420"/>
        <label>1</label>
    </ligand>
</feature>
<dbReference type="NCBIfam" id="NF006779">
    <property type="entry name" value="PRK09293.1-3"/>
    <property type="match status" value="1"/>
</dbReference>
<dbReference type="NCBIfam" id="NF006780">
    <property type="entry name" value="PRK09293.1-4"/>
    <property type="match status" value="1"/>
</dbReference>
<comment type="similarity">
    <text evidence="3 9 10">Belongs to the FBPase class 1 family.</text>
</comment>
<dbReference type="GO" id="GO:0006000">
    <property type="term" value="P:fructose metabolic process"/>
    <property type="evidence" value="ECO:0007669"/>
    <property type="project" value="TreeGrafter"/>
</dbReference>
<feature type="binding site" evidence="9">
    <location>
        <position position="206"/>
    </location>
    <ligand>
        <name>substrate</name>
    </ligand>
</feature>
<keyword evidence="4 9" id="KW-0963">Cytoplasm</keyword>
<proteinExistence type="inferred from homology"/>
<comment type="caution">
    <text evidence="13">The sequence shown here is derived from an EMBL/GenBank/DDBJ whole genome shotgun (WGS) entry which is preliminary data.</text>
</comment>
<comment type="subcellular location">
    <subcellularLocation>
        <location evidence="9">Cytoplasm</location>
    </subcellularLocation>
</comment>
<evidence type="ECO:0000259" key="12">
    <source>
        <dbReference type="Pfam" id="PF18913"/>
    </source>
</evidence>
<comment type="pathway">
    <text evidence="2">Carbohydrate biosynthesis; Calvin cycle.</text>
</comment>
<sequence length="350" mass="37993">MTVATLDAVLNSYVGKEQDDLRAAVAATVRQLAQAAVKIRHTINQGVLGKAFAGTRGGFNADGDAQKDLDVYADDIFLDAMRHAPVALYASEELEQPVLLNKDAPIAIAIDPLDGSSNIDTNVSIGTIFSLLPATGAPDGNPAATFLQPGEKQIGAGFFIYGPQLALVLSLGSGTHVFVQSTRLGTFVQAYESRIVPTRAHEFAINAANYRHWDEAVRLYVDDCLKGSEGPRERDFNMRWIASLVADCYRILMRGGVFLYPGDKRRGYGQGRLRLVYEANPIAYLIEQAGGAATDTIGRILEIEPNSLHQRVPVVFGSAKEVARITRYHTDPSSIGERSPLFGNRGLFRA</sequence>
<feature type="binding site" evidence="9">
    <location>
        <position position="278"/>
    </location>
    <ligand>
        <name>Mg(2+)</name>
        <dbReference type="ChEBI" id="CHEBI:18420"/>
        <label>2</label>
    </ligand>
</feature>
<evidence type="ECO:0000256" key="4">
    <source>
        <dbReference type="ARBA" id="ARBA00022490"/>
    </source>
</evidence>
<gene>
    <name evidence="9" type="primary">fbp</name>
    <name evidence="13" type="ORF">G6N74_09500</name>
</gene>
<dbReference type="EC" id="3.1.3.11" evidence="9"/>
<protein>
    <recommendedName>
        <fullName evidence="9">Fructose-1,6-bisphosphatase class 1</fullName>
        <shortName evidence="9">FBPase class 1</shortName>
        <ecNumber evidence="9">3.1.3.11</ecNumber>
    </recommendedName>
    <alternativeName>
        <fullName evidence="9">D-fructose-1,6-bisphosphate 1-phosphohydrolase class 1</fullName>
    </alternativeName>
</protein>
<dbReference type="EMBL" id="JAAKZG010000003">
    <property type="protein sequence ID" value="NGN41299.1"/>
    <property type="molecule type" value="Genomic_DNA"/>
</dbReference>
<feature type="binding site" evidence="9">
    <location>
        <begin position="114"/>
        <end position="117"/>
    </location>
    <ligand>
        <name>substrate</name>
    </ligand>
</feature>
<evidence type="ECO:0000256" key="9">
    <source>
        <dbReference type="HAMAP-Rule" id="MF_01855"/>
    </source>
</evidence>
<dbReference type="FunFam" id="3.40.190.80:FF:000011">
    <property type="entry name" value="Fructose-1,6-bisphosphatase class 1"/>
    <property type="match status" value="1"/>
</dbReference>
<dbReference type="InterPro" id="IPR020548">
    <property type="entry name" value="Fructose_bisphosphatase_AS"/>
</dbReference>
<evidence type="ECO:0000256" key="7">
    <source>
        <dbReference type="ARBA" id="ARBA00022842"/>
    </source>
</evidence>
<dbReference type="PRINTS" id="PR00115">
    <property type="entry name" value="F16BPHPHTASE"/>
</dbReference>
<organism evidence="13 14">
    <name type="scientific">Mesorhizobium zhangyense</name>
    <dbReference type="NCBI Taxonomy" id="1776730"/>
    <lineage>
        <taxon>Bacteria</taxon>
        <taxon>Pseudomonadati</taxon>
        <taxon>Pseudomonadota</taxon>
        <taxon>Alphaproteobacteria</taxon>
        <taxon>Hyphomicrobiales</taxon>
        <taxon>Phyllobacteriaceae</taxon>
        <taxon>Mesorhizobium</taxon>
    </lineage>
</organism>
<dbReference type="GO" id="GO:0005986">
    <property type="term" value="P:sucrose biosynthetic process"/>
    <property type="evidence" value="ECO:0007669"/>
    <property type="project" value="TreeGrafter"/>
</dbReference>
<dbReference type="PIRSF" id="PIRSF500210">
    <property type="entry name" value="FBPtase"/>
    <property type="match status" value="1"/>
</dbReference>
<keyword evidence="7 9" id="KW-0460">Magnesium</keyword>
<dbReference type="GO" id="GO:0042132">
    <property type="term" value="F:fructose 1,6-bisphosphate 1-phosphatase activity"/>
    <property type="evidence" value="ECO:0007669"/>
    <property type="project" value="UniProtKB-UniRule"/>
</dbReference>
<dbReference type="GO" id="GO:0006094">
    <property type="term" value="P:gluconeogenesis"/>
    <property type="evidence" value="ECO:0007669"/>
    <property type="project" value="UniProtKB-UniRule"/>
</dbReference>
<evidence type="ECO:0000313" key="14">
    <source>
        <dbReference type="Proteomes" id="UP000481252"/>
    </source>
</evidence>
<comment type="cofactor">
    <cofactor evidence="9">
        <name>Mg(2+)</name>
        <dbReference type="ChEBI" id="CHEBI:18420"/>
    </cofactor>
    <text evidence="9">Binds 2 magnesium ions per subunit.</text>
</comment>
<dbReference type="Pfam" id="PF18913">
    <property type="entry name" value="FBPase_C"/>
    <property type="match status" value="1"/>
</dbReference>
<evidence type="ECO:0000256" key="2">
    <source>
        <dbReference type="ARBA" id="ARBA00005215"/>
    </source>
</evidence>
<dbReference type="GO" id="GO:0006002">
    <property type="term" value="P:fructose 6-phosphate metabolic process"/>
    <property type="evidence" value="ECO:0007669"/>
    <property type="project" value="TreeGrafter"/>
</dbReference>
<evidence type="ECO:0000259" key="11">
    <source>
        <dbReference type="Pfam" id="PF00316"/>
    </source>
</evidence>
<dbReference type="InterPro" id="IPR028343">
    <property type="entry name" value="FBPtase"/>
</dbReference>
<keyword evidence="6 9" id="KW-0378">Hydrolase</keyword>
<dbReference type="InterPro" id="IPR044015">
    <property type="entry name" value="FBPase_C_dom"/>
</dbReference>
<dbReference type="CDD" id="cd00354">
    <property type="entry name" value="FBPase"/>
    <property type="match status" value="1"/>
</dbReference>
<evidence type="ECO:0000256" key="5">
    <source>
        <dbReference type="ARBA" id="ARBA00022723"/>
    </source>
</evidence>
<dbReference type="PANTHER" id="PTHR11556">
    <property type="entry name" value="FRUCTOSE-1,6-BISPHOSPHATASE-RELATED"/>
    <property type="match status" value="1"/>
</dbReference>
<comment type="subunit">
    <text evidence="9">Homotetramer.</text>
</comment>
<feature type="binding site" evidence="9">
    <location>
        <position position="92"/>
    </location>
    <ligand>
        <name>Mg(2+)</name>
        <dbReference type="ChEBI" id="CHEBI:18420"/>
        <label>1</label>
    </ligand>
</feature>
<dbReference type="InterPro" id="IPR033391">
    <property type="entry name" value="FBPase_N"/>
</dbReference>
<dbReference type="GO" id="GO:0005829">
    <property type="term" value="C:cytosol"/>
    <property type="evidence" value="ECO:0007669"/>
    <property type="project" value="TreeGrafter"/>
</dbReference>
<dbReference type="InterPro" id="IPR000146">
    <property type="entry name" value="FBPase_class-1"/>
</dbReference>
<keyword evidence="5 9" id="KW-0479">Metal-binding</keyword>
<feature type="domain" description="Fructose-1-6-bisphosphatase class I N-terminal" evidence="11">
    <location>
        <begin position="18"/>
        <end position="190"/>
    </location>
</feature>
<evidence type="ECO:0000256" key="3">
    <source>
        <dbReference type="ARBA" id="ARBA00010941"/>
    </source>
</evidence>
<feature type="binding site" evidence="9">
    <location>
        <position position="111"/>
    </location>
    <ligand>
        <name>Mg(2+)</name>
        <dbReference type="ChEBI" id="CHEBI:18420"/>
        <label>1</label>
    </ligand>
</feature>
<feature type="binding site" evidence="9">
    <location>
        <position position="111"/>
    </location>
    <ligand>
        <name>Mg(2+)</name>
        <dbReference type="ChEBI" id="CHEBI:18420"/>
        <label>2</label>
    </ligand>
</feature>
<name>A0A7C9R6S4_9HYPH</name>
<dbReference type="PROSITE" id="PS00124">
    <property type="entry name" value="FBPASE"/>
    <property type="match status" value="1"/>
</dbReference>
<evidence type="ECO:0000256" key="10">
    <source>
        <dbReference type="RuleBase" id="RU000508"/>
    </source>
</evidence>
<dbReference type="Pfam" id="PF00316">
    <property type="entry name" value="FBPase"/>
    <property type="match status" value="1"/>
</dbReference>
<keyword evidence="8 9" id="KW-0119">Carbohydrate metabolism</keyword>
<dbReference type="Gene3D" id="3.30.540.10">
    <property type="entry name" value="Fructose-1,6-Bisphosphatase, subunit A, domain 1"/>
    <property type="match status" value="1"/>
</dbReference>
<dbReference type="GO" id="GO:0030388">
    <property type="term" value="P:fructose 1,6-bisphosphate metabolic process"/>
    <property type="evidence" value="ECO:0007669"/>
    <property type="project" value="TreeGrafter"/>
</dbReference>
<dbReference type="SUPFAM" id="SSF56655">
    <property type="entry name" value="Carbohydrate phosphatase"/>
    <property type="match status" value="1"/>
</dbReference>
<evidence type="ECO:0000256" key="1">
    <source>
        <dbReference type="ARBA" id="ARBA00001273"/>
    </source>
</evidence>
<dbReference type="AlphaFoldDB" id="A0A7C9R6S4"/>
<comment type="catalytic activity">
    <reaction evidence="1 9">
        <text>beta-D-fructose 1,6-bisphosphate + H2O = beta-D-fructose 6-phosphate + phosphate</text>
        <dbReference type="Rhea" id="RHEA:11064"/>
        <dbReference type="ChEBI" id="CHEBI:15377"/>
        <dbReference type="ChEBI" id="CHEBI:32966"/>
        <dbReference type="ChEBI" id="CHEBI:43474"/>
        <dbReference type="ChEBI" id="CHEBI:57634"/>
        <dbReference type="EC" id="3.1.3.11"/>
    </reaction>
</comment>
<dbReference type="Gene3D" id="3.40.190.80">
    <property type="match status" value="1"/>
</dbReference>
<dbReference type="RefSeq" id="WP_165116610.1">
    <property type="nucleotide sequence ID" value="NZ_JAAKZG010000003.1"/>
</dbReference>
<reference evidence="13 14" key="1">
    <citation type="submission" date="2020-02" db="EMBL/GenBank/DDBJ databases">
        <title>Genome sequence of the type strain CGMCC 1.15528 of Mesorhizobium zhangyense.</title>
        <authorList>
            <person name="Gao J."/>
            <person name="Sun J."/>
        </authorList>
    </citation>
    <scope>NUCLEOTIDE SEQUENCE [LARGE SCALE GENOMIC DNA]</scope>
    <source>
        <strain evidence="13 14">CGMCC 1.15528</strain>
    </source>
</reference>
<dbReference type="GO" id="GO:0000287">
    <property type="term" value="F:magnesium ion binding"/>
    <property type="evidence" value="ECO:0007669"/>
    <property type="project" value="UniProtKB-UniRule"/>
</dbReference>
<keyword evidence="14" id="KW-1185">Reference proteome</keyword>
<feature type="domain" description="Fructose-1-6-bisphosphatase class 1 C-terminal" evidence="12">
    <location>
        <begin position="197"/>
        <end position="329"/>
    </location>
</feature>